<feature type="compositionally biased region" description="Polar residues" evidence="1">
    <location>
        <begin position="91"/>
        <end position="108"/>
    </location>
</feature>
<dbReference type="EMBL" id="CAJVPJ010002118">
    <property type="protein sequence ID" value="CAG8613354.1"/>
    <property type="molecule type" value="Genomic_DNA"/>
</dbReference>
<evidence type="ECO:0000313" key="2">
    <source>
        <dbReference type="EMBL" id="CAG8613354.1"/>
    </source>
</evidence>
<feature type="compositionally biased region" description="Polar residues" evidence="1">
    <location>
        <begin position="59"/>
        <end position="77"/>
    </location>
</feature>
<dbReference type="AlphaFoldDB" id="A0A9N9GIR3"/>
<organism evidence="2 3">
    <name type="scientific">Paraglomus occultum</name>
    <dbReference type="NCBI Taxonomy" id="144539"/>
    <lineage>
        <taxon>Eukaryota</taxon>
        <taxon>Fungi</taxon>
        <taxon>Fungi incertae sedis</taxon>
        <taxon>Mucoromycota</taxon>
        <taxon>Glomeromycotina</taxon>
        <taxon>Glomeromycetes</taxon>
        <taxon>Paraglomerales</taxon>
        <taxon>Paraglomeraceae</taxon>
        <taxon>Paraglomus</taxon>
    </lineage>
</organism>
<feature type="compositionally biased region" description="Low complexity" evidence="1">
    <location>
        <begin position="365"/>
        <end position="381"/>
    </location>
</feature>
<feature type="compositionally biased region" description="Polar residues" evidence="1">
    <location>
        <begin position="313"/>
        <end position="326"/>
    </location>
</feature>
<comment type="caution">
    <text evidence="2">The sequence shown here is derived from an EMBL/GenBank/DDBJ whole genome shotgun (WGS) entry which is preliminary data.</text>
</comment>
<gene>
    <name evidence="2" type="ORF">POCULU_LOCUS8059</name>
</gene>
<dbReference type="Proteomes" id="UP000789572">
    <property type="component" value="Unassembled WGS sequence"/>
</dbReference>
<name>A0A9N9GIR3_9GLOM</name>
<accession>A0A9N9GIR3</accession>
<proteinExistence type="predicted"/>
<keyword evidence="3" id="KW-1185">Reference proteome</keyword>
<feature type="region of interest" description="Disordered" evidence="1">
    <location>
        <begin position="1"/>
        <end position="394"/>
    </location>
</feature>
<feature type="compositionally biased region" description="Basic and acidic residues" evidence="1">
    <location>
        <begin position="250"/>
        <end position="259"/>
    </location>
</feature>
<dbReference type="OrthoDB" id="10683838at2759"/>
<feature type="compositionally biased region" description="Polar residues" evidence="1">
    <location>
        <begin position="335"/>
        <end position="346"/>
    </location>
</feature>
<sequence>MDNNSLQKSSSSSLAQRIGKSKPTNTSTLPPERNRDRGSQSGPTPTKYITTLRHIGQKELTQSSIKRSPVWTGNTNLMPEEKSWKSEGMGNRQSPSGFHTKKSPTGGNQPPPSMRHFPYSLQSTTAPPSVHQSSMTSLTGQEPTKLTPLQVRTLKKGRRLAGKGLPKNEISQYSEESTKKKSSSSGTTPTPAQTKSQSPQSPPPQHGPQIKKNQWKKQELPHTQNSCVETKRRYAGSKISATPSTKKRKMELESGRKSASENQDMTLLDPGSTPTTRMDGCSERWNNSSESPPSRKRKSSGPTPAPEPKKSKNTPVDTGTMKSTGTAKDKKRRTSFTSVDGGTKLSNLKKKAVGEEDLVSGKVDSPITIPSPSTTPKTPTSGEPLKNSPLNPGGNLDDEVDFNFWLNDTFAKDLAIANELSEETAILNELTVERPRDVDENSLAGAKELELEGMNVDDSFISLDFNIDEFINSIDIDNHIKYCDEAENLAKN</sequence>
<feature type="compositionally biased region" description="Polar residues" evidence="1">
    <location>
        <begin position="39"/>
        <end position="49"/>
    </location>
</feature>
<reference evidence="2" key="1">
    <citation type="submission" date="2021-06" db="EMBL/GenBank/DDBJ databases">
        <authorList>
            <person name="Kallberg Y."/>
            <person name="Tangrot J."/>
            <person name="Rosling A."/>
        </authorList>
    </citation>
    <scope>NUCLEOTIDE SEQUENCE</scope>
    <source>
        <strain evidence="2">IA702</strain>
    </source>
</reference>
<feature type="compositionally biased region" description="Polar residues" evidence="1">
    <location>
        <begin position="120"/>
        <end position="144"/>
    </location>
</feature>
<protein>
    <submittedName>
        <fullName evidence="2">7628_t:CDS:1</fullName>
    </submittedName>
</protein>
<feature type="compositionally biased region" description="Low complexity" evidence="1">
    <location>
        <begin position="183"/>
        <end position="199"/>
    </location>
</feature>
<evidence type="ECO:0000256" key="1">
    <source>
        <dbReference type="SAM" id="MobiDB-lite"/>
    </source>
</evidence>
<evidence type="ECO:0000313" key="3">
    <source>
        <dbReference type="Proteomes" id="UP000789572"/>
    </source>
</evidence>